<evidence type="ECO:0000256" key="2">
    <source>
        <dbReference type="ARBA" id="ARBA00022737"/>
    </source>
</evidence>
<dbReference type="PANTHER" id="PTHR47447:SF17">
    <property type="entry name" value="OS12G0638900 PROTEIN"/>
    <property type="match status" value="1"/>
</dbReference>
<comment type="function">
    <text evidence="3">Regulates mitochondrial small subunit maturation by controlling 15S rRNA 5'-end processing. Localizes to the 5' precursor of the 15S rRNA in a position that is subsequently occupied by mS47 in the mature yeast mtSSU. Uses structure and sequence-specific RNA recognition, binding to a single-stranded region of the precursor and specifically recognizing bases -6 to -1. The exchange of Ccm1 for mS47 is coupled to the irreversible removal of precursor rRNA that is accompanied by conformational changes of the mitoribosomal proteins uS5m and mS26. These conformational changes signal completion of 5'-end rRNA processing through protection of the mature 5'-end of the 15S rRNA and stabilization of mS47. The removal of the 5' precursor together with the dissociation of Ccm1 may be catalyzed by the 5'-3' exoribonuclease Pet127. Involved in the specific removal of group I introns in mitochondrial encoded transcripts.</text>
</comment>
<gene>
    <name evidence="7" type="ORF">INT45_002353</name>
</gene>
<reference evidence="7 8" key="1">
    <citation type="submission" date="2020-12" db="EMBL/GenBank/DDBJ databases">
        <title>Metabolic potential, ecology and presence of endohyphal bacteria is reflected in genomic diversity of Mucoromycotina.</title>
        <authorList>
            <person name="Muszewska A."/>
            <person name="Okrasinska A."/>
            <person name="Steczkiewicz K."/>
            <person name="Drgas O."/>
            <person name="Orlowska M."/>
            <person name="Perlinska-Lenart U."/>
            <person name="Aleksandrzak-Piekarczyk T."/>
            <person name="Szatraj K."/>
            <person name="Zielenkiewicz U."/>
            <person name="Pilsyk S."/>
            <person name="Malc E."/>
            <person name="Mieczkowski P."/>
            <person name="Kruszewska J.S."/>
            <person name="Biernat P."/>
            <person name="Pawlowska J."/>
        </authorList>
    </citation>
    <scope>NUCLEOTIDE SEQUENCE [LARGE SCALE GENOMIC DNA]</scope>
    <source>
        <strain evidence="7 8">CBS 142.35</strain>
    </source>
</reference>
<sequence>MHTLSPSSSYSNKSHLSYKNNQLSDHENPTDLLPTPPPSPIRSQQQQQQQEQHSMTATLEANNRILKAKREGNLKIVMIEFASMKKQHIPLTHHTYNLVLDAHANLRREGTPLTHIFKIYDEMIRAHIPPSGYTYTILLRVLCKRDVEVQKTVAMLKRQSIRTGNVGIDDMNQLESEGNLNRALELFRVAVKDPSIYEEFQVEIYNQLLRVLSHYGNTVDAQFVYDQLQHSPHTQPNSATFAALINLMGRAGQIQSALDMFHTYTSIRPTLGPHDASYVYNALVDAYLKCNQLDEALRVVKEDMVRDDVKVTVIPYNSIIRHYCAQGEMNKARNVVNTLLQDNHKKTSLLPVADASSYGPILSAYCQSNQWQPASEIYTQLIKTDIAKAYGNLANYALLCITHGHGQDAVEVMKDMHRAGLEPDPILVTRIVLFFSNVSDATYALSIALQSMSPRTITKGSSMLLQTAVKVMQSATLVQALAIVCTIAGPLGFPIVLANALIECWRQDNSHHKNNKNDDAPHHQANKKGEIDYAPLIEAALMLSSHQPWLGDVVIDLVDHYHYVPPPHQFARVLACLQQYQLVEAENKWKAAVATTTDEAETLSNQVLKASMRGHIDTALTLMEQHILQRGFIPLPEAMRDSIAVMGKQGHLQDALRLFQLSMNAFKKEDTRSRYLVMNSILIVYAQQGDMVPAKQYYDTIKQMGYFPDGNAYASLLLGSAKCATDEATDALTIYDEAKRHHVKPTTFFYNVVISKLAKARKLEPALRLFDEMQQFKIIPNCITYGAIISACVRAGSELHARRLFGEMLSASSYQPRVGPFNNMIQFYVRQQPNRERALEYIIEMRRRRIKPSAHTYKLLMEAYSTIAPYDMPTAHRMLHDMEKKDKIQPEATHYATLIYSYGTLQRDVKSAEQVFTEMNKAKVIPDEAVYQAMLDTLINNDKMERAEELYQEMLQNIHKSCSPYIENLFIRGYGQKGFVDKAEAMFEIMSDNRLLRSTSSTTKTTNKNEYIVVREPSTYEAMVQAYLDNNMISKAKEILDMMVKRDFPEKVVAAVADLVLE</sequence>
<keyword evidence="2" id="KW-0677">Repeat</keyword>
<evidence type="ECO:0000256" key="1">
    <source>
        <dbReference type="ARBA" id="ARBA00006192"/>
    </source>
</evidence>
<dbReference type="Gene3D" id="1.25.40.10">
    <property type="entry name" value="Tetratricopeptide repeat domain"/>
    <property type="match status" value="7"/>
</dbReference>
<feature type="repeat" description="PPR" evidence="5">
    <location>
        <begin position="927"/>
        <end position="957"/>
    </location>
</feature>
<evidence type="ECO:0008006" key="9">
    <source>
        <dbReference type="Google" id="ProtNLM"/>
    </source>
</evidence>
<feature type="compositionally biased region" description="Low complexity" evidence="6">
    <location>
        <begin position="1"/>
        <end position="20"/>
    </location>
</feature>
<dbReference type="EMBL" id="JAEPRB010000192">
    <property type="protein sequence ID" value="KAG2219162.1"/>
    <property type="molecule type" value="Genomic_DNA"/>
</dbReference>
<dbReference type="PROSITE" id="PS51375">
    <property type="entry name" value="PPR"/>
    <property type="match status" value="8"/>
</dbReference>
<dbReference type="Pfam" id="PF01535">
    <property type="entry name" value="PPR"/>
    <property type="match status" value="2"/>
</dbReference>
<evidence type="ECO:0000256" key="5">
    <source>
        <dbReference type="PROSITE-ProRule" id="PRU00708"/>
    </source>
</evidence>
<organism evidence="7 8">
    <name type="scientific">Circinella minor</name>
    <dbReference type="NCBI Taxonomy" id="1195481"/>
    <lineage>
        <taxon>Eukaryota</taxon>
        <taxon>Fungi</taxon>
        <taxon>Fungi incertae sedis</taxon>
        <taxon>Mucoromycota</taxon>
        <taxon>Mucoromycotina</taxon>
        <taxon>Mucoromycetes</taxon>
        <taxon>Mucorales</taxon>
        <taxon>Lichtheimiaceae</taxon>
        <taxon>Circinella</taxon>
    </lineage>
</organism>
<evidence type="ECO:0000313" key="7">
    <source>
        <dbReference type="EMBL" id="KAG2219162.1"/>
    </source>
</evidence>
<feature type="repeat" description="PPR" evidence="5">
    <location>
        <begin position="276"/>
        <end position="311"/>
    </location>
</feature>
<feature type="repeat" description="PPR" evidence="5">
    <location>
        <begin position="354"/>
        <end position="388"/>
    </location>
</feature>
<comment type="similarity">
    <text evidence="1">Belongs to the CCM1 family.</text>
</comment>
<comment type="caution">
    <text evidence="7">The sequence shown here is derived from an EMBL/GenBank/DDBJ whole genome shotgun (WGS) entry which is preliminary data.</text>
</comment>
<evidence type="ECO:0000256" key="3">
    <source>
        <dbReference type="ARBA" id="ARBA00044493"/>
    </source>
</evidence>
<dbReference type="PANTHER" id="PTHR47447">
    <property type="entry name" value="OS03G0856100 PROTEIN"/>
    <property type="match status" value="1"/>
</dbReference>
<feature type="repeat" description="PPR" evidence="5">
    <location>
        <begin position="312"/>
        <end position="346"/>
    </location>
</feature>
<feature type="repeat" description="PPR" evidence="5">
    <location>
        <begin position="781"/>
        <end position="816"/>
    </location>
</feature>
<comment type="subunit">
    <text evidence="4">Binds to mitochondrial small subunit 15S rRNA.</text>
</comment>
<evidence type="ECO:0000256" key="4">
    <source>
        <dbReference type="ARBA" id="ARBA00044511"/>
    </source>
</evidence>
<dbReference type="NCBIfam" id="TIGR00756">
    <property type="entry name" value="PPR"/>
    <property type="match status" value="4"/>
</dbReference>
<keyword evidence="8" id="KW-1185">Reference proteome</keyword>
<dbReference type="Pfam" id="PF13812">
    <property type="entry name" value="PPR_3"/>
    <property type="match status" value="3"/>
</dbReference>
<feature type="repeat" description="PPR" evidence="5">
    <location>
        <begin position="891"/>
        <end position="926"/>
    </location>
</feature>
<evidence type="ECO:0000256" key="6">
    <source>
        <dbReference type="SAM" id="MobiDB-lite"/>
    </source>
</evidence>
<evidence type="ECO:0000313" key="8">
    <source>
        <dbReference type="Proteomes" id="UP000646827"/>
    </source>
</evidence>
<accession>A0A8H7RZQ5</accession>
<proteinExistence type="inferred from homology"/>
<dbReference type="Pfam" id="PF13041">
    <property type="entry name" value="PPR_2"/>
    <property type="match status" value="1"/>
</dbReference>
<feature type="repeat" description="PPR" evidence="5">
    <location>
        <begin position="746"/>
        <end position="780"/>
    </location>
</feature>
<feature type="repeat" description="PPR" evidence="5">
    <location>
        <begin position="1016"/>
        <end position="1050"/>
    </location>
</feature>
<dbReference type="Proteomes" id="UP000646827">
    <property type="component" value="Unassembled WGS sequence"/>
</dbReference>
<dbReference type="SUPFAM" id="SSF48452">
    <property type="entry name" value="TPR-like"/>
    <property type="match status" value="2"/>
</dbReference>
<dbReference type="InterPro" id="IPR011990">
    <property type="entry name" value="TPR-like_helical_dom_sf"/>
</dbReference>
<dbReference type="InterPro" id="IPR002885">
    <property type="entry name" value="PPR_rpt"/>
</dbReference>
<protein>
    <recommendedName>
        <fullName evidence="9">Pentacotripeptide-repeat region of PRORP domain-containing protein</fullName>
    </recommendedName>
</protein>
<dbReference type="AlphaFoldDB" id="A0A8H7RZQ5"/>
<dbReference type="OrthoDB" id="411857at2759"/>
<name>A0A8H7RZQ5_9FUNG</name>
<feature type="region of interest" description="Disordered" evidence="6">
    <location>
        <begin position="1"/>
        <end position="55"/>
    </location>
</feature>